<dbReference type="SUPFAM" id="SSF46785">
    <property type="entry name" value="Winged helix' DNA-binding domain"/>
    <property type="match status" value="1"/>
</dbReference>
<dbReference type="GO" id="GO:0003677">
    <property type="term" value="F:DNA binding"/>
    <property type="evidence" value="ECO:0007669"/>
    <property type="project" value="UniProtKB-KW"/>
</dbReference>
<dbReference type="Pfam" id="PF00126">
    <property type="entry name" value="HTH_1"/>
    <property type="match status" value="1"/>
</dbReference>
<dbReference type="InterPro" id="IPR036390">
    <property type="entry name" value="WH_DNA-bd_sf"/>
</dbReference>
<dbReference type="InterPro" id="IPR005119">
    <property type="entry name" value="LysR_subst-bd"/>
</dbReference>
<dbReference type="GO" id="GO:2000142">
    <property type="term" value="P:regulation of DNA-templated transcription initiation"/>
    <property type="evidence" value="ECO:0007669"/>
    <property type="project" value="TreeGrafter"/>
</dbReference>
<dbReference type="PROSITE" id="PS50931">
    <property type="entry name" value="HTH_LYSR"/>
    <property type="match status" value="1"/>
</dbReference>
<comment type="similarity">
    <text evidence="1">Belongs to the LysR transcriptional regulatory family.</text>
</comment>
<reference evidence="7 8" key="1">
    <citation type="submission" date="2019-01" db="EMBL/GenBank/DDBJ databases">
        <authorList>
            <person name="Chen W.-M."/>
        </authorList>
    </citation>
    <scope>NUCLEOTIDE SEQUENCE [LARGE SCALE GENOMIC DNA]</scope>
    <source>
        <strain evidence="7 8">ICH-3</strain>
    </source>
</reference>
<evidence type="ECO:0000256" key="2">
    <source>
        <dbReference type="ARBA" id="ARBA00023015"/>
    </source>
</evidence>
<dbReference type="AlphaFoldDB" id="A0A437JYZ6"/>
<dbReference type="InterPro" id="IPR036388">
    <property type="entry name" value="WH-like_DNA-bd_sf"/>
</dbReference>
<feature type="domain" description="HTH lysR-type" evidence="6">
    <location>
        <begin position="5"/>
        <end position="62"/>
    </location>
</feature>
<gene>
    <name evidence="7" type="ORF">ENE75_10385</name>
</gene>
<dbReference type="GO" id="GO:0003700">
    <property type="term" value="F:DNA-binding transcription factor activity"/>
    <property type="evidence" value="ECO:0007669"/>
    <property type="project" value="InterPro"/>
</dbReference>
<proteinExistence type="inferred from homology"/>
<organism evidence="7 8">
    <name type="scientific">Rubrivivax albus</name>
    <dbReference type="NCBI Taxonomy" id="2499835"/>
    <lineage>
        <taxon>Bacteria</taxon>
        <taxon>Pseudomonadati</taxon>
        <taxon>Pseudomonadota</taxon>
        <taxon>Betaproteobacteria</taxon>
        <taxon>Burkholderiales</taxon>
        <taxon>Sphaerotilaceae</taxon>
        <taxon>Rubrivivax</taxon>
    </lineage>
</organism>
<dbReference type="Proteomes" id="UP000288178">
    <property type="component" value="Unassembled WGS sequence"/>
</dbReference>
<evidence type="ECO:0000313" key="7">
    <source>
        <dbReference type="EMBL" id="RVT52903.1"/>
    </source>
</evidence>
<dbReference type="EMBL" id="SACT01000002">
    <property type="protein sequence ID" value="RVT52903.1"/>
    <property type="molecule type" value="Genomic_DNA"/>
</dbReference>
<dbReference type="OrthoDB" id="464481at2"/>
<keyword evidence="4" id="KW-0010">Activator</keyword>
<sequence>MEPGFNYRHLHYFWVVAQEGGVSRAAARLGVAVQTVSAQLQALERDLGVALLRPAGRGLVLTEAGEAARTLADRIFALGAALPEQVRVAAGSRAVRLAVGVSDGLAKLVVQRLLAPVLAEPGLRLLCSEGPQDRLLAELAQHRLDLVLADRPAPPNPNLRLYGHALGRSAVAWYGPPALAEAARSGFPQSLGTLPVLLPSAHSALRPALEQWFERHGLHPQVAGEFDDGALMKAFGATGLGLFPGPVVVEPAMLARYAVQRVGDCDGVEEQFWAIGTERKVQHPLVRRLLDAAPGG</sequence>
<comment type="caution">
    <text evidence="7">The sequence shown here is derived from an EMBL/GenBank/DDBJ whole genome shotgun (WGS) entry which is preliminary data.</text>
</comment>
<evidence type="ECO:0000256" key="3">
    <source>
        <dbReference type="ARBA" id="ARBA00023125"/>
    </source>
</evidence>
<evidence type="ECO:0000256" key="5">
    <source>
        <dbReference type="ARBA" id="ARBA00023163"/>
    </source>
</evidence>
<dbReference type="PANTHER" id="PTHR30293">
    <property type="entry name" value="TRANSCRIPTIONAL REGULATORY PROTEIN NAC-RELATED"/>
    <property type="match status" value="1"/>
</dbReference>
<name>A0A437JYZ6_9BURK</name>
<keyword evidence="2" id="KW-0805">Transcription regulation</keyword>
<accession>A0A437JYZ6</accession>
<dbReference type="InterPro" id="IPR000847">
    <property type="entry name" value="LysR_HTH_N"/>
</dbReference>
<evidence type="ECO:0000256" key="4">
    <source>
        <dbReference type="ARBA" id="ARBA00023159"/>
    </source>
</evidence>
<dbReference type="Gene3D" id="3.40.190.290">
    <property type="match status" value="1"/>
</dbReference>
<dbReference type="Gene3D" id="1.10.10.10">
    <property type="entry name" value="Winged helix-like DNA-binding domain superfamily/Winged helix DNA-binding domain"/>
    <property type="match status" value="1"/>
</dbReference>
<evidence type="ECO:0000256" key="1">
    <source>
        <dbReference type="ARBA" id="ARBA00009437"/>
    </source>
</evidence>
<evidence type="ECO:0000313" key="8">
    <source>
        <dbReference type="Proteomes" id="UP000288178"/>
    </source>
</evidence>
<dbReference type="PANTHER" id="PTHR30293:SF2">
    <property type="entry name" value="TRANSCRIPTIONAL ACTIVATOR PROTEIN NHAR"/>
    <property type="match status" value="1"/>
</dbReference>
<protein>
    <submittedName>
        <fullName evidence="7">LysR family transcriptional regulator</fullName>
    </submittedName>
</protein>
<dbReference type="Pfam" id="PF03466">
    <property type="entry name" value="LysR_substrate"/>
    <property type="match status" value="1"/>
</dbReference>
<keyword evidence="5" id="KW-0804">Transcription</keyword>
<dbReference type="RefSeq" id="WP_128198275.1">
    <property type="nucleotide sequence ID" value="NZ_SACT01000002.1"/>
</dbReference>
<keyword evidence="3" id="KW-0238">DNA-binding</keyword>
<evidence type="ECO:0000259" key="6">
    <source>
        <dbReference type="PROSITE" id="PS50931"/>
    </source>
</evidence>
<keyword evidence="8" id="KW-1185">Reference proteome</keyword>
<dbReference type="SUPFAM" id="SSF53850">
    <property type="entry name" value="Periplasmic binding protein-like II"/>
    <property type="match status" value="1"/>
</dbReference>